<dbReference type="Proteomes" id="UP001153069">
    <property type="component" value="Unassembled WGS sequence"/>
</dbReference>
<gene>
    <name evidence="2" type="ORF">SEMRO_1147_G246420.1</name>
</gene>
<name>A0A9N8EKV0_9STRA</name>
<reference evidence="2" key="1">
    <citation type="submission" date="2020-06" db="EMBL/GenBank/DDBJ databases">
        <authorList>
            <consortium name="Plant Systems Biology data submission"/>
        </authorList>
    </citation>
    <scope>NUCLEOTIDE SEQUENCE</scope>
    <source>
        <strain evidence="2">D6</strain>
    </source>
</reference>
<evidence type="ECO:0000313" key="3">
    <source>
        <dbReference type="Proteomes" id="UP001153069"/>
    </source>
</evidence>
<protein>
    <recommendedName>
        <fullName evidence="1">DUF6824 domain-containing protein</fullName>
    </recommendedName>
</protein>
<accession>A0A9N8EKV0</accession>
<dbReference type="InterPro" id="IPR049227">
    <property type="entry name" value="DUF6824"/>
</dbReference>
<dbReference type="OrthoDB" id="49314at2759"/>
<proteinExistence type="predicted"/>
<comment type="caution">
    <text evidence="2">The sequence shown here is derived from an EMBL/GenBank/DDBJ whole genome shotgun (WGS) entry which is preliminary data.</text>
</comment>
<evidence type="ECO:0000259" key="1">
    <source>
        <dbReference type="Pfam" id="PF20710"/>
    </source>
</evidence>
<dbReference type="AlphaFoldDB" id="A0A9N8EKV0"/>
<dbReference type="Pfam" id="PF20710">
    <property type="entry name" value="DUF6824"/>
    <property type="match status" value="1"/>
</dbReference>
<organism evidence="2 3">
    <name type="scientific">Seminavis robusta</name>
    <dbReference type="NCBI Taxonomy" id="568900"/>
    <lineage>
        <taxon>Eukaryota</taxon>
        <taxon>Sar</taxon>
        <taxon>Stramenopiles</taxon>
        <taxon>Ochrophyta</taxon>
        <taxon>Bacillariophyta</taxon>
        <taxon>Bacillariophyceae</taxon>
        <taxon>Bacillariophycidae</taxon>
        <taxon>Naviculales</taxon>
        <taxon>Naviculaceae</taxon>
        <taxon>Seminavis</taxon>
    </lineage>
</organism>
<feature type="domain" description="DUF6824" evidence="1">
    <location>
        <begin position="15"/>
        <end position="105"/>
    </location>
</feature>
<dbReference type="EMBL" id="CAICTM010001145">
    <property type="protein sequence ID" value="CAB9520934.1"/>
    <property type="molecule type" value="Genomic_DNA"/>
</dbReference>
<sequence length="197" mass="22335">MPKTPIAIRTPHSHDVLFGRGAGTNSHPGNQRFLQWIWELSVKYHGVARRDKNNVCQKVIDLVHLQDPPGRFLQQTGNGQERKWNVVDETESLLLLSKVGQAFRDLKRDLRQNSNSRRISSPGLQAEECAGIGRPIQPSWHSYSRHQSAGGLRQPVLKRFNNRHPGAPYALSVAPEHPVGLRPYHRHVYNKHSSSSK</sequence>
<keyword evidence="3" id="KW-1185">Reference proteome</keyword>
<evidence type="ECO:0000313" key="2">
    <source>
        <dbReference type="EMBL" id="CAB9520934.1"/>
    </source>
</evidence>